<name>A0A919R304_9ACTN</name>
<evidence type="ECO:0000256" key="3">
    <source>
        <dbReference type="SAM" id="SignalP"/>
    </source>
</evidence>
<keyword evidence="6" id="KW-1185">Reference proteome</keyword>
<evidence type="ECO:0000313" key="5">
    <source>
        <dbReference type="EMBL" id="GII77476.1"/>
    </source>
</evidence>
<proteinExistence type="predicted"/>
<evidence type="ECO:0000256" key="1">
    <source>
        <dbReference type="ARBA" id="ARBA00004196"/>
    </source>
</evidence>
<keyword evidence="3" id="KW-0732">Signal</keyword>
<accession>A0A919R304</accession>
<feature type="chain" id="PRO_5039545091" evidence="3">
    <location>
        <begin position="25"/>
        <end position="201"/>
    </location>
</feature>
<dbReference type="InterPro" id="IPR017937">
    <property type="entry name" value="Thioredoxin_CS"/>
</dbReference>
<dbReference type="EMBL" id="BOOU01000036">
    <property type="protein sequence ID" value="GII77476.1"/>
    <property type="molecule type" value="Genomic_DNA"/>
</dbReference>
<dbReference type="RefSeq" id="WP_203984385.1">
    <property type="nucleotide sequence ID" value="NZ_BOOU01000036.1"/>
</dbReference>
<reference evidence="5" key="1">
    <citation type="submission" date="2021-01" db="EMBL/GenBank/DDBJ databases">
        <title>Whole genome shotgun sequence of Sphaerisporangium rufum NBRC 109079.</title>
        <authorList>
            <person name="Komaki H."/>
            <person name="Tamura T."/>
        </authorList>
    </citation>
    <scope>NUCLEOTIDE SEQUENCE</scope>
    <source>
        <strain evidence="5">NBRC 109079</strain>
    </source>
</reference>
<dbReference type="GO" id="GO:0017004">
    <property type="term" value="P:cytochrome complex assembly"/>
    <property type="evidence" value="ECO:0007669"/>
    <property type="project" value="UniProtKB-KW"/>
</dbReference>
<organism evidence="5 6">
    <name type="scientific">Sphaerisporangium rufum</name>
    <dbReference type="NCBI Taxonomy" id="1381558"/>
    <lineage>
        <taxon>Bacteria</taxon>
        <taxon>Bacillati</taxon>
        <taxon>Actinomycetota</taxon>
        <taxon>Actinomycetes</taxon>
        <taxon>Streptosporangiales</taxon>
        <taxon>Streptosporangiaceae</taxon>
        <taxon>Sphaerisporangium</taxon>
    </lineage>
</organism>
<sequence length="201" mass="20802">MKARRALVALAAAGALLLTGCGNGTGDQAAGAPASPATAPTGMTAPVETAAPADTKAPGTKVSADAGAGSYDFTTATLDGGRFDGRSLAGRPALLWFWAPWCPTCLQQARPVTELAARYQGRITTVGVAGLGEVPAMHDFVRMAKLKGFPQLADEQGVVWKRFKMTEQSTFVVLDRAGKIVARGHADVDKLPEVLDPLLAG</sequence>
<dbReference type="AlphaFoldDB" id="A0A919R304"/>
<evidence type="ECO:0000313" key="6">
    <source>
        <dbReference type="Proteomes" id="UP000655287"/>
    </source>
</evidence>
<dbReference type="Gene3D" id="3.40.30.10">
    <property type="entry name" value="Glutaredoxin"/>
    <property type="match status" value="1"/>
</dbReference>
<dbReference type="InterPro" id="IPR013766">
    <property type="entry name" value="Thioredoxin_domain"/>
</dbReference>
<dbReference type="PANTHER" id="PTHR42852">
    <property type="entry name" value="THIOL:DISULFIDE INTERCHANGE PROTEIN DSBE"/>
    <property type="match status" value="1"/>
</dbReference>
<keyword evidence="2" id="KW-0201">Cytochrome c-type biogenesis</keyword>
<comment type="caution">
    <text evidence="5">The sequence shown here is derived from an EMBL/GenBank/DDBJ whole genome shotgun (WGS) entry which is preliminary data.</text>
</comment>
<dbReference type="Proteomes" id="UP000655287">
    <property type="component" value="Unassembled WGS sequence"/>
</dbReference>
<dbReference type="GO" id="GO:0030313">
    <property type="term" value="C:cell envelope"/>
    <property type="evidence" value="ECO:0007669"/>
    <property type="project" value="UniProtKB-SubCell"/>
</dbReference>
<gene>
    <name evidence="5" type="primary">dsbF</name>
    <name evidence="5" type="ORF">Sru01_24580</name>
</gene>
<dbReference type="GO" id="GO:0016491">
    <property type="term" value="F:oxidoreductase activity"/>
    <property type="evidence" value="ECO:0007669"/>
    <property type="project" value="InterPro"/>
</dbReference>
<dbReference type="InterPro" id="IPR050553">
    <property type="entry name" value="Thioredoxin_ResA/DsbE_sf"/>
</dbReference>
<dbReference type="PANTHER" id="PTHR42852:SF17">
    <property type="entry name" value="THIOREDOXIN-LIKE PROTEIN HI_1115"/>
    <property type="match status" value="1"/>
</dbReference>
<comment type="subcellular location">
    <subcellularLocation>
        <location evidence="1">Cell envelope</location>
    </subcellularLocation>
</comment>
<dbReference type="PROSITE" id="PS00194">
    <property type="entry name" value="THIOREDOXIN_1"/>
    <property type="match status" value="1"/>
</dbReference>
<evidence type="ECO:0000259" key="4">
    <source>
        <dbReference type="PROSITE" id="PS51352"/>
    </source>
</evidence>
<dbReference type="Pfam" id="PF08534">
    <property type="entry name" value="Redoxin"/>
    <property type="match status" value="1"/>
</dbReference>
<dbReference type="SUPFAM" id="SSF52833">
    <property type="entry name" value="Thioredoxin-like"/>
    <property type="match status" value="1"/>
</dbReference>
<dbReference type="PROSITE" id="PS51257">
    <property type="entry name" value="PROKAR_LIPOPROTEIN"/>
    <property type="match status" value="1"/>
</dbReference>
<dbReference type="InterPro" id="IPR036249">
    <property type="entry name" value="Thioredoxin-like_sf"/>
</dbReference>
<evidence type="ECO:0000256" key="2">
    <source>
        <dbReference type="ARBA" id="ARBA00022748"/>
    </source>
</evidence>
<feature type="signal peptide" evidence="3">
    <location>
        <begin position="1"/>
        <end position="24"/>
    </location>
</feature>
<dbReference type="PROSITE" id="PS51352">
    <property type="entry name" value="THIOREDOXIN_2"/>
    <property type="match status" value="1"/>
</dbReference>
<dbReference type="InterPro" id="IPR013740">
    <property type="entry name" value="Redoxin"/>
</dbReference>
<protein>
    <submittedName>
        <fullName evidence="5">Thiol:disulfide interchange protein</fullName>
    </submittedName>
</protein>
<feature type="domain" description="Thioredoxin" evidence="4">
    <location>
        <begin position="39"/>
        <end position="200"/>
    </location>
</feature>